<dbReference type="InterPro" id="IPR053168">
    <property type="entry name" value="Glutamic_endopeptidase"/>
</dbReference>
<proteinExistence type="predicted"/>
<dbReference type="InterPro" id="IPR004314">
    <property type="entry name" value="Neprosin"/>
</dbReference>
<evidence type="ECO:0000313" key="2">
    <source>
        <dbReference type="EMBL" id="KAK7818133.1"/>
    </source>
</evidence>
<organism evidence="2 3">
    <name type="scientific">Quercus suber</name>
    <name type="common">Cork oak</name>
    <dbReference type="NCBI Taxonomy" id="58331"/>
    <lineage>
        <taxon>Eukaryota</taxon>
        <taxon>Viridiplantae</taxon>
        <taxon>Streptophyta</taxon>
        <taxon>Embryophyta</taxon>
        <taxon>Tracheophyta</taxon>
        <taxon>Spermatophyta</taxon>
        <taxon>Magnoliopsida</taxon>
        <taxon>eudicotyledons</taxon>
        <taxon>Gunneridae</taxon>
        <taxon>Pentapetalae</taxon>
        <taxon>rosids</taxon>
        <taxon>fabids</taxon>
        <taxon>Fagales</taxon>
        <taxon>Fagaceae</taxon>
        <taxon>Quercus</taxon>
    </lineage>
</organism>
<dbReference type="Proteomes" id="UP000237347">
    <property type="component" value="Unassembled WGS sequence"/>
</dbReference>
<dbReference type="AlphaFoldDB" id="A0AAW0IUU7"/>
<evidence type="ECO:0000259" key="1">
    <source>
        <dbReference type="PROSITE" id="PS52045"/>
    </source>
</evidence>
<evidence type="ECO:0000313" key="3">
    <source>
        <dbReference type="Proteomes" id="UP000237347"/>
    </source>
</evidence>
<accession>A0AAW0IUU7</accession>
<dbReference type="Gene3D" id="3.90.1320.10">
    <property type="entry name" value="Outer-capsid protein sigma 3, large lobe"/>
    <property type="match status" value="2"/>
</dbReference>
<dbReference type="PROSITE" id="PS52045">
    <property type="entry name" value="NEPROSIN_PEP_CD"/>
    <property type="match status" value="2"/>
</dbReference>
<name>A0AAW0IUU7_QUESU</name>
<protein>
    <recommendedName>
        <fullName evidence="1">Neprosin PEP catalytic domain-containing protein</fullName>
    </recommendedName>
</protein>
<reference evidence="2 3" key="1">
    <citation type="journal article" date="2018" name="Sci. Data">
        <title>The draft genome sequence of cork oak.</title>
        <authorList>
            <person name="Ramos A.M."/>
            <person name="Usie A."/>
            <person name="Barbosa P."/>
            <person name="Barros P.M."/>
            <person name="Capote T."/>
            <person name="Chaves I."/>
            <person name="Simoes F."/>
            <person name="Abreu I."/>
            <person name="Carrasquinho I."/>
            <person name="Faro C."/>
            <person name="Guimaraes J.B."/>
            <person name="Mendonca D."/>
            <person name="Nobrega F."/>
            <person name="Rodrigues L."/>
            <person name="Saibo N.J.M."/>
            <person name="Varela M.C."/>
            <person name="Egas C."/>
            <person name="Matos J."/>
            <person name="Miguel C.M."/>
            <person name="Oliveira M.M."/>
            <person name="Ricardo C.P."/>
            <person name="Goncalves S."/>
        </authorList>
    </citation>
    <scope>NUCLEOTIDE SEQUENCE [LARGE SCALE GENOMIC DNA]</scope>
    <source>
        <strain evidence="3">cv. HL8</strain>
    </source>
</reference>
<feature type="domain" description="Neprosin PEP catalytic" evidence="1">
    <location>
        <begin position="186"/>
        <end position="323"/>
    </location>
</feature>
<dbReference type="EMBL" id="PKMF04000842">
    <property type="protein sequence ID" value="KAK7818133.1"/>
    <property type="molecule type" value="Genomic_DNA"/>
</dbReference>
<gene>
    <name evidence="2" type="ORF">CFP56_041796</name>
</gene>
<dbReference type="PANTHER" id="PTHR31589">
    <property type="entry name" value="PROTEIN, PUTATIVE (DUF239)-RELATED-RELATED"/>
    <property type="match status" value="1"/>
</dbReference>
<keyword evidence="3" id="KW-1185">Reference proteome</keyword>
<comment type="caution">
    <text evidence="2">The sequence shown here is derived from an EMBL/GenBank/DDBJ whole genome shotgun (WGS) entry which is preliminary data.</text>
</comment>
<dbReference type="PANTHER" id="PTHR31589:SF233">
    <property type="entry name" value="PROTEIN, PUTATIVE (DUF239)-RELATED"/>
    <property type="match status" value="1"/>
</dbReference>
<sequence length="323" mass="35586">MGIKVVFLDHESCIIAALSQWICLPQSIEMAKALVARRVVVFAKELSRSNVIIEGDCLQYATLFPSLEKGVYHGARAFISLENPAVSAEQFSLAQIWVQSGPNGHAALNSIQAGWGVHPGIYNDTLTRFTAYWTADNYRDTGCFNILCSGFVQVHPSIFLGAPYSNTSIYQGQLFVTDIMISQWKDSNLDEMYATLFPSLEKGVYHGARAFISLENPAVSAEQFSLAQIWVQSGPNGHAALNSIQAGWGVHPGIYNDTLTRFTAYWTADNYRDTGCFNILCSGFVQVHPSIFLGAPYSNTSIYQGQLFVTDIMISQVIPCPLI</sequence>
<feature type="domain" description="Neprosin PEP catalytic" evidence="1">
    <location>
        <begin position="51"/>
        <end position="181"/>
    </location>
</feature>
<dbReference type="Pfam" id="PF03080">
    <property type="entry name" value="Neprosin"/>
    <property type="match status" value="2"/>
</dbReference>